<keyword evidence="3" id="KW-1185">Reference proteome</keyword>
<evidence type="ECO:0000313" key="3">
    <source>
        <dbReference type="Proteomes" id="UP001150217"/>
    </source>
</evidence>
<feature type="signal peptide" evidence="1">
    <location>
        <begin position="1"/>
        <end position="22"/>
    </location>
</feature>
<dbReference type="EMBL" id="JANVFT010000001">
    <property type="protein sequence ID" value="KAJ4501779.1"/>
    <property type="molecule type" value="Genomic_DNA"/>
</dbReference>
<proteinExistence type="predicted"/>
<feature type="chain" id="PRO_5045750505" evidence="1">
    <location>
        <begin position="23"/>
        <end position="102"/>
    </location>
</feature>
<accession>A0ABQ8W1R7</accession>
<reference evidence="2" key="1">
    <citation type="submission" date="2022-08" db="EMBL/GenBank/DDBJ databases">
        <title>A Global Phylogenomic Analysis of the Shiitake Genus Lentinula.</title>
        <authorList>
            <consortium name="DOE Joint Genome Institute"/>
            <person name="Sierra-Patev S."/>
            <person name="Min B."/>
            <person name="Naranjo-Ortiz M."/>
            <person name="Looney B."/>
            <person name="Konkel Z."/>
            <person name="Slot J.C."/>
            <person name="Sakamoto Y."/>
            <person name="Steenwyk J.L."/>
            <person name="Rokas A."/>
            <person name="Carro J."/>
            <person name="Camarero S."/>
            <person name="Ferreira P."/>
            <person name="Molpeceres G."/>
            <person name="Ruiz-Duenas F.J."/>
            <person name="Serrano A."/>
            <person name="Henrissat B."/>
            <person name="Drula E."/>
            <person name="Hughes K.W."/>
            <person name="Mata J.L."/>
            <person name="Ishikawa N.K."/>
            <person name="Vargas-Isla R."/>
            <person name="Ushijima S."/>
            <person name="Smith C.A."/>
            <person name="Ahrendt S."/>
            <person name="Andreopoulos W."/>
            <person name="He G."/>
            <person name="Labutti K."/>
            <person name="Lipzen A."/>
            <person name="Ng V."/>
            <person name="Riley R."/>
            <person name="Sandor L."/>
            <person name="Barry K."/>
            <person name="Martinez A.T."/>
            <person name="Xiao Y."/>
            <person name="Gibbons J.G."/>
            <person name="Terashima K."/>
            <person name="Grigoriev I.V."/>
            <person name="Hibbett D.S."/>
        </authorList>
    </citation>
    <scope>NUCLEOTIDE SEQUENCE</scope>
    <source>
        <strain evidence="2">RHP3577 ss4</strain>
    </source>
</reference>
<evidence type="ECO:0000313" key="2">
    <source>
        <dbReference type="EMBL" id="KAJ4501779.1"/>
    </source>
</evidence>
<dbReference type="Proteomes" id="UP001150217">
    <property type="component" value="Unassembled WGS sequence"/>
</dbReference>
<sequence length="102" mass="11526">MLGCAQNSYLIFFFSLLLLSVAAPLKPVDVDIRNLNSRVLYSQGPKKVFWHAKKPQKVKNAIHMFFKIVLPGLDKSESVSSIRIKPSDWEGVPDPRRSTISL</sequence>
<protein>
    <submittedName>
        <fullName evidence="2">Uncharacterized protein</fullName>
    </submittedName>
</protein>
<organism evidence="2 3">
    <name type="scientific">Lentinula lateritia</name>
    <dbReference type="NCBI Taxonomy" id="40482"/>
    <lineage>
        <taxon>Eukaryota</taxon>
        <taxon>Fungi</taxon>
        <taxon>Dikarya</taxon>
        <taxon>Basidiomycota</taxon>
        <taxon>Agaricomycotina</taxon>
        <taxon>Agaricomycetes</taxon>
        <taxon>Agaricomycetidae</taxon>
        <taxon>Agaricales</taxon>
        <taxon>Marasmiineae</taxon>
        <taxon>Omphalotaceae</taxon>
        <taxon>Lentinula</taxon>
    </lineage>
</organism>
<keyword evidence="1" id="KW-0732">Signal</keyword>
<name>A0ABQ8W1R7_9AGAR</name>
<comment type="caution">
    <text evidence="2">The sequence shown here is derived from an EMBL/GenBank/DDBJ whole genome shotgun (WGS) entry which is preliminary data.</text>
</comment>
<gene>
    <name evidence="2" type="ORF">C8R41DRAFT_14590</name>
</gene>
<evidence type="ECO:0000256" key="1">
    <source>
        <dbReference type="SAM" id="SignalP"/>
    </source>
</evidence>